<reference evidence="4 5" key="1">
    <citation type="journal article" date="2016" name="Biochim. Biophys. Acta">
        <title>Characterization of red-shifted phycobilisomes isolated from the chlorophyll f-containing cyanobacterium Halomicronema hongdechloris.</title>
        <authorList>
            <person name="Li Y."/>
            <person name="Lin Y."/>
            <person name="Garvey C.J."/>
            <person name="Birch D."/>
            <person name="Corkery R.W."/>
            <person name="Loughlin P.C."/>
            <person name="Scheer H."/>
            <person name="Willows R.D."/>
            <person name="Chen M."/>
        </authorList>
    </citation>
    <scope>NUCLEOTIDE SEQUENCE [LARGE SCALE GENOMIC DNA]</scope>
    <source>
        <strain evidence="4 5">C2206</strain>
    </source>
</reference>
<dbReference type="SMART" id="SM00320">
    <property type="entry name" value="WD40"/>
    <property type="match status" value="1"/>
</dbReference>
<dbReference type="Gene3D" id="2.130.10.10">
    <property type="entry name" value="YVTN repeat-like/Quinoprotein amine dehydrogenase"/>
    <property type="match status" value="1"/>
</dbReference>
<dbReference type="InterPro" id="IPR015943">
    <property type="entry name" value="WD40/YVTN_repeat-like_dom_sf"/>
</dbReference>
<dbReference type="PANTHER" id="PTHR30570">
    <property type="entry name" value="PERIPLASMIC PHOSPHATE BINDING COMPONENT OF PHOSPHATE ABC TRANSPORTER"/>
    <property type="match status" value="1"/>
</dbReference>
<dbReference type="Pfam" id="PF12849">
    <property type="entry name" value="PBP_like_2"/>
    <property type="match status" value="1"/>
</dbReference>
<dbReference type="KEGG" id="hhg:XM38_034380"/>
<keyword evidence="1" id="KW-0732">Signal</keyword>
<gene>
    <name evidence="4" type="ORF">XM38_034380</name>
</gene>
<dbReference type="PANTHER" id="PTHR30570:SF1">
    <property type="entry name" value="PHOSPHATE-BINDING PROTEIN PSTS"/>
    <property type="match status" value="1"/>
</dbReference>
<dbReference type="SUPFAM" id="SSF63829">
    <property type="entry name" value="Calcium-dependent phosphotriesterase"/>
    <property type="match status" value="1"/>
</dbReference>
<dbReference type="OrthoDB" id="454818at2"/>
<keyword evidence="5" id="KW-1185">Reference proteome</keyword>
<dbReference type="EMBL" id="CP021983">
    <property type="protein sequence ID" value="ASC72481.1"/>
    <property type="molecule type" value="Genomic_DNA"/>
</dbReference>
<dbReference type="Gene3D" id="3.40.190.10">
    <property type="entry name" value="Periplasmic binding protein-like II"/>
    <property type="match status" value="2"/>
</dbReference>
<sequence>MVALNQELAQQFQQRFQRATVALGHQGSDTAFQALQAGDLDLVALGRPLTNAEKDVGLAAATISREKIAIIVGPDNPFQGSLTFRQFAQIFRGEIRNWSQLGGKDRPLRFIDRPVTSDIRQALGDYDIFKEKPFETGATAATVATDSTAAVVRELGSDGIGYALASQVLNQATVRVVPMHGTLPDDERYPYSQPRNYVYLEEPSPAAQAFLGIATDADGQTAIAEAEQIEAAIVAAAAVLPGDLAISPDGQLHVQGTETGQLIWLDASGIPTDRTIDAHEGPVTGLVFSPDGQVLISSGADGRLRRWNRQGAPLGSPITAAARASHCLGHESGRSHCH</sequence>
<name>A0A1Z3HQ97_9CYAN</name>
<evidence type="ECO:0000313" key="5">
    <source>
        <dbReference type="Proteomes" id="UP000191901"/>
    </source>
</evidence>
<dbReference type="STRING" id="1641165.XM38_20655"/>
<dbReference type="Proteomes" id="UP000191901">
    <property type="component" value="Chromosome"/>
</dbReference>
<evidence type="ECO:0000256" key="1">
    <source>
        <dbReference type="ARBA" id="ARBA00022729"/>
    </source>
</evidence>
<accession>A0A1Z3HQ97</accession>
<dbReference type="InterPro" id="IPR024370">
    <property type="entry name" value="PBP_domain"/>
</dbReference>
<dbReference type="Pfam" id="PF00400">
    <property type="entry name" value="WD40"/>
    <property type="match status" value="1"/>
</dbReference>
<proteinExistence type="predicted"/>
<dbReference type="PROSITE" id="PS50294">
    <property type="entry name" value="WD_REPEATS_REGION"/>
    <property type="match status" value="1"/>
</dbReference>
<evidence type="ECO:0000259" key="3">
    <source>
        <dbReference type="Pfam" id="PF12849"/>
    </source>
</evidence>
<dbReference type="InterPro" id="IPR001680">
    <property type="entry name" value="WD40_rpt"/>
</dbReference>
<protein>
    <recommendedName>
        <fullName evidence="3">PBP domain-containing protein</fullName>
    </recommendedName>
</protein>
<feature type="repeat" description="WD" evidence="2">
    <location>
        <begin position="276"/>
        <end position="308"/>
    </location>
</feature>
<evidence type="ECO:0000313" key="4">
    <source>
        <dbReference type="EMBL" id="ASC72481.1"/>
    </source>
</evidence>
<feature type="domain" description="PBP" evidence="3">
    <location>
        <begin position="6"/>
        <end position="211"/>
    </location>
</feature>
<keyword evidence="2" id="KW-0853">WD repeat</keyword>
<dbReference type="SUPFAM" id="SSF53850">
    <property type="entry name" value="Periplasmic binding protein-like II"/>
    <property type="match status" value="1"/>
</dbReference>
<dbReference type="PROSITE" id="PS50082">
    <property type="entry name" value="WD_REPEATS_2"/>
    <property type="match status" value="1"/>
</dbReference>
<evidence type="ECO:0000256" key="2">
    <source>
        <dbReference type="PROSITE-ProRule" id="PRU00221"/>
    </source>
</evidence>
<dbReference type="InterPro" id="IPR050811">
    <property type="entry name" value="Phosphate_ABC_transporter"/>
</dbReference>
<organism evidence="4 5">
    <name type="scientific">Halomicronema hongdechloris C2206</name>
    <dbReference type="NCBI Taxonomy" id="1641165"/>
    <lineage>
        <taxon>Bacteria</taxon>
        <taxon>Bacillati</taxon>
        <taxon>Cyanobacteriota</taxon>
        <taxon>Cyanophyceae</taxon>
        <taxon>Nodosilineales</taxon>
        <taxon>Nodosilineaceae</taxon>
        <taxon>Halomicronema</taxon>
    </lineage>
</organism>
<dbReference type="AlphaFoldDB" id="A0A1Z3HQ97"/>